<gene>
    <name evidence="5" type="ORF">Kalk_18850</name>
</gene>
<keyword evidence="2" id="KW-0547">Nucleotide-binding</keyword>
<evidence type="ECO:0000256" key="2">
    <source>
        <dbReference type="ARBA" id="ARBA00022741"/>
    </source>
</evidence>
<comment type="similarity">
    <text evidence="1">Belongs to the GSP E family.</text>
</comment>
<dbReference type="RefSeq" id="WP_101895732.1">
    <property type="nucleotide sequence ID" value="NZ_CP022684.1"/>
</dbReference>
<organism evidence="5 6">
    <name type="scientific">Ketobacter alkanivorans</name>
    <dbReference type="NCBI Taxonomy" id="1917421"/>
    <lineage>
        <taxon>Bacteria</taxon>
        <taxon>Pseudomonadati</taxon>
        <taxon>Pseudomonadota</taxon>
        <taxon>Gammaproteobacteria</taxon>
        <taxon>Pseudomonadales</taxon>
        <taxon>Ketobacteraceae</taxon>
        <taxon>Ketobacter</taxon>
    </lineage>
</organism>
<evidence type="ECO:0000259" key="4">
    <source>
        <dbReference type="PROSITE" id="PS00662"/>
    </source>
</evidence>
<dbReference type="PROSITE" id="PS00662">
    <property type="entry name" value="T2SP_E"/>
    <property type="match status" value="1"/>
</dbReference>
<name>A0A2K9LPW1_9GAMM</name>
<evidence type="ECO:0000256" key="3">
    <source>
        <dbReference type="ARBA" id="ARBA00022840"/>
    </source>
</evidence>
<dbReference type="PANTHER" id="PTHR30258">
    <property type="entry name" value="TYPE II SECRETION SYSTEM PROTEIN GSPE-RELATED"/>
    <property type="match status" value="1"/>
</dbReference>
<dbReference type="OrthoDB" id="6940057at2"/>
<dbReference type="Gene3D" id="3.40.50.300">
    <property type="entry name" value="P-loop containing nucleotide triphosphate hydrolases"/>
    <property type="match status" value="1"/>
</dbReference>
<dbReference type="Proteomes" id="UP000235116">
    <property type="component" value="Chromosome"/>
</dbReference>
<protein>
    <recommendedName>
        <fullName evidence="4">Bacterial type II secretion system protein E domain-containing protein</fullName>
    </recommendedName>
</protein>
<keyword evidence="3" id="KW-0067">ATP-binding</keyword>
<dbReference type="SMART" id="SM00382">
    <property type="entry name" value="AAA"/>
    <property type="match status" value="1"/>
</dbReference>
<dbReference type="GO" id="GO:0005886">
    <property type="term" value="C:plasma membrane"/>
    <property type="evidence" value="ECO:0007669"/>
    <property type="project" value="TreeGrafter"/>
</dbReference>
<dbReference type="InterPro" id="IPR003593">
    <property type="entry name" value="AAA+_ATPase"/>
</dbReference>
<dbReference type="InterPro" id="IPR001482">
    <property type="entry name" value="T2SS/T4SS_dom"/>
</dbReference>
<dbReference type="CDD" id="cd01129">
    <property type="entry name" value="PulE-GspE-like"/>
    <property type="match status" value="1"/>
</dbReference>
<evidence type="ECO:0000313" key="5">
    <source>
        <dbReference type="EMBL" id="AUM14358.1"/>
    </source>
</evidence>
<dbReference type="Gene3D" id="3.30.450.90">
    <property type="match status" value="1"/>
</dbReference>
<reference evidence="6" key="1">
    <citation type="submission" date="2017-08" db="EMBL/GenBank/DDBJ databases">
        <title>Direct submision.</title>
        <authorList>
            <person name="Kim S.-J."/>
            <person name="Rhee S.-K."/>
        </authorList>
    </citation>
    <scope>NUCLEOTIDE SEQUENCE [LARGE SCALE GENOMIC DNA]</scope>
    <source>
        <strain evidence="6">GI5</strain>
    </source>
</reference>
<dbReference type="AlphaFoldDB" id="A0A2K9LPW1"/>
<proteinExistence type="inferred from homology"/>
<evidence type="ECO:0000313" key="6">
    <source>
        <dbReference type="Proteomes" id="UP000235116"/>
    </source>
</evidence>
<dbReference type="GO" id="GO:0005524">
    <property type="term" value="F:ATP binding"/>
    <property type="evidence" value="ECO:0007669"/>
    <property type="project" value="UniProtKB-KW"/>
</dbReference>
<dbReference type="SUPFAM" id="SSF52540">
    <property type="entry name" value="P-loop containing nucleoside triphosphate hydrolases"/>
    <property type="match status" value="1"/>
</dbReference>
<dbReference type="PANTHER" id="PTHR30258:SF2">
    <property type="entry name" value="COMG OPERON PROTEIN 1"/>
    <property type="match status" value="1"/>
</dbReference>
<accession>A0A2K9LPW1</accession>
<dbReference type="Pfam" id="PF00437">
    <property type="entry name" value="T2SSE"/>
    <property type="match status" value="1"/>
</dbReference>
<sequence>MTEKQHSRLHQQFDQLLQELTNRAALSEQSSRNLPLPTEAGEIVPRLWEAGIDDVKLAQALSALFKRELFNGIVKDRDSLVRSSNDRCPWLIVDRVLYVSNPYDRAQIEPLMRRKNDPKDKLKFEKLGILAMSDFDSDLVVQASYDHGVSVAEVSGAWAKGFVDELLNEAIALRASDIHINPESHGGVIKFRVDGRCQVCRVPGLQTIERERFRLVSNNLMERVGKQNNYLEPTSGYLVFQSAHKQVSMRLEMAPVKIYSEIQPKITIRLLNNQRGVNKLESLGLSPLHVAQLRSLGHRANGMLVVTGPTGSGKSTTLKAILKDIRDSFPEKAIYSIEDPVEDQLDGITSLEVTKHMSFAKALRSLLRHDPDVIMVGEIRDAETAELALRASMTGHLVLTTLHTNDSHGAINRLRNLGLDNALMAENLMAVTAQRLVNKVCPHCSSMLPITQSKELWAKYQHVPELKNPDILVPVVSNKEGCQHCNFGYTGRHLVCELFLNDPLAETEIIEGVPSNEIRRQQSQRGVFNDLWDDGIRLVKEGVTTLEALENKINPIRVARAYRKADYGKPVGRAYTKADEALLDIEQA</sequence>
<dbReference type="KEGG" id="kak:Kalk_18850"/>
<evidence type="ECO:0000256" key="1">
    <source>
        <dbReference type="ARBA" id="ARBA00006611"/>
    </source>
</evidence>
<keyword evidence="6" id="KW-1185">Reference proteome</keyword>
<dbReference type="InterPro" id="IPR027417">
    <property type="entry name" value="P-loop_NTPase"/>
</dbReference>
<dbReference type="GO" id="GO:0016887">
    <property type="term" value="F:ATP hydrolysis activity"/>
    <property type="evidence" value="ECO:0007669"/>
    <property type="project" value="TreeGrafter"/>
</dbReference>
<dbReference type="EMBL" id="CP022684">
    <property type="protein sequence ID" value="AUM14358.1"/>
    <property type="molecule type" value="Genomic_DNA"/>
</dbReference>
<feature type="domain" description="Bacterial type II secretion system protein E" evidence="4">
    <location>
        <begin position="367"/>
        <end position="381"/>
    </location>
</feature>